<evidence type="ECO:0000256" key="1">
    <source>
        <dbReference type="SAM" id="MobiDB-lite"/>
    </source>
</evidence>
<dbReference type="KEGG" id="rpm:RSPPHO_02119"/>
<dbReference type="STRING" id="1150469.RSPPHO_02119"/>
<accession>H6SL80</accession>
<protein>
    <recommendedName>
        <fullName evidence="4">DUF4136 domain-containing protein</fullName>
    </recommendedName>
</protein>
<gene>
    <name evidence="2" type="ORF">RSPPHO_02119</name>
</gene>
<dbReference type="PATRIC" id="fig|1150469.3.peg.2387"/>
<dbReference type="AlphaFoldDB" id="H6SL80"/>
<dbReference type="EMBL" id="HE663493">
    <property type="protein sequence ID" value="CCG08745.1"/>
    <property type="molecule type" value="Genomic_DNA"/>
</dbReference>
<dbReference type="Proteomes" id="UP000033220">
    <property type="component" value="Chromosome DSM 122"/>
</dbReference>
<name>H6SL80_PARPM</name>
<evidence type="ECO:0000313" key="3">
    <source>
        <dbReference type="Proteomes" id="UP000033220"/>
    </source>
</evidence>
<dbReference type="HOGENOM" id="CLU_1018949_0_0_5"/>
<evidence type="ECO:0008006" key="4">
    <source>
        <dbReference type="Google" id="ProtNLM"/>
    </source>
</evidence>
<sequence>MRSESTNALGQPRLTRPTVGAEAFMKPRGGDHQGRESLLYRARGGSAKNPPCHLVKTLRGEGRMKGIVRQGRGLVLALALVGCASSGVPTVPVSVTSYVRPDAPASLKDRAVVVEATAEQKTSLEHAHLRDTLAQEARALGARVVERRQDAAFVLSLYYDMDEGRTTVSQAMTPVSRSFGSPWSPFPTTRWRTETVSETLFTAALTVVVHDARALGDKALEAQAPAAEYHAVRRGDRLALPRIMPALIRAVLQVWPGRDGATRTLSVVLPSGG</sequence>
<feature type="region of interest" description="Disordered" evidence="1">
    <location>
        <begin position="1"/>
        <end position="34"/>
    </location>
</feature>
<proteinExistence type="predicted"/>
<reference evidence="2 3" key="1">
    <citation type="submission" date="2012-02" db="EMBL/GenBank/DDBJ databases">
        <title>Shotgun genome sequence of Phaeospirillum photometricum DSM 122.</title>
        <authorList>
            <person name="Duquesne K."/>
            <person name="Sturgis J."/>
        </authorList>
    </citation>
    <scope>NUCLEOTIDE SEQUENCE [LARGE SCALE GENOMIC DNA]</scope>
    <source>
        <strain evidence="3">DSM122</strain>
    </source>
</reference>
<keyword evidence="3" id="KW-1185">Reference proteome</keyword>
<evidence type="ECO:0000313" key="2">
    <source>
        <dbReference type="EMBL" id="CCG08745.1"/>
    </source>
</evidence>
<organism evidence="2 3">
    <name type="scientific">Pararhodospirillum photometricum DSM 122</name>
    <dbReference type="NCBI Taxonomy" id="1150469"/>
    <lineage>
        <taxon>Bacteria</taxon>
        <taxon>Pseudomonadati</taxon>
        <taxon>Pseudomonadota</taxon>
        <taxon>Alphaproteobacteria</taxon>
        <taxon>Rhodospirillales</taxon>
        <taxon>Rhodospirillaceae</taxon>
        <taxon>Pararhodospirillum</taxon>
    </lineage>
</organism>